<dbReference type="EMBL" id="LR798273">
    <property type="protein sequence ID" value="CAB5218961.1"/>
    <property type="molecule type" value="Genomic_DNA"/>
</dbReference>
<dbReference type="GO" id="GO:0003887">
    <property type="term" value="F:DNA-directed DNA polymerase activity"/>
    <property type="evidence" value="ECO:0007669"/>
    <property type="project" value="InterPro"/>
</dbReference>
<gene>
    <name evidence="5" type="ORF">UFOVP228_12</name>
    <name evidence="4" type="ORF">UFOVP47_90</name>
</gene>
<feature type="domain" description="DNA-directed DNA polymerase family A palm" evidence="3">
    <location>
        <begin position="355"/>
        <end position="641"/>
    </location>
</feature>
<evidence type="ECO:0000313" key="4">
    <source>
        <dbReference type="EMBL" id="CAB4241150.1"/>
    </source>
</evidence>
<sequence>MSQPYKTILCVDAETRWSSKPTDWSADPFTLSKMTTEEYIRSPHFKAFGFCIHEVGSSQPVQWYSHRELKRIFSQYDWTKTAVLAHNAQFDVGIMSMIYDINPCFIFDTLSMGRALRGVEVGNSLMKLAEDYGLPPKGKAVHSTDGLYELDKHIERELADYCKHDVFLCEEIFANFMLRIDPVTRLSAGPYPTKELRLIDMTVRMYTHPTLVLDKPMLEKALEEDNGKLAAALERVGAEPSQLASNDQFAEILQKLSVEVPKKPSPANKDKMIFAFAKNDALFQQMLNGDNEDVALLCEARLKVKSNMERNRAQRFIDISERGNLPVPLSYYGAATGRWTASKGSNINMQNLKRGSALRNAIMAPDDHVIVVGDLSQIEPRVLAWLAGYETMLAIFRAGGDPYATFGSTMFSIAGMTKESHPLLRQSAKSALLGAGYQLGWASFAAQLLVGFLGAPPQRYTKADAKQLGVTAQDVLKFTTNKDYMEKMAEIAHTCTDDELLIHCLAAKAIIDKYRAAAEPVVDFWHFLGERLEHSLVGGEEYNYKGVLIFRKDEIEMVNGMTIRYPDLKMHVDEKDPKKRAVYTYQDGKKRIKLYPGKICNNVTQGTARIIMTDGMLRTQKRYRPVLTVHDEQGVIAPLEEAKEAKKFLYDCMVQVPKWMPGIPLNADVGFHQRYGRAKS</sequence>
<evidence type="ECO:0000256" key="1">
    <source>
        <dbReference type="ARBA" id="ARBA00022705"/>
    </source>
</evidence>
<keyword evidence="1" id="KW-0235">DNA replication</keyword>
<organism evidence="4">
    <name type="scientific">uncultured Caudovirales phage</name>
    <dbReference type="NCBI Taxonomy" id="2100421"/>
    <lineage>
        <taxon>Viruses</taxon>
        <taxon>Duplodnaviria</taxon>
        <taxon>Heunggongvirae</taxon>
        <taxon>Uroviricota</taxon>
        <taxon>Caudoviricetes</taxon>
        <taxon>Peduoviridae</taxon>
        <taxon>Maltschvirus</taxon>
        <taxon>Maltschvirus maltsch</taxon>
    </lineage>
</organism>
<accession>A0A6J5TC99</accession>
<protein>
    <submittedName>
        <fullName evidence="4">PolA DNA polymerase I - 3'-5' exonuclease and polymerase domains</fullName>
    </submittedName>
</protein>
<dbReference type="Pfam" id="PF01612">
    <property type="entry name" value="DNA_pol_A_exo1"/>
    <property type="match status" value="1"/>
</dbReference>
<dbReference type="InterPro" id="IPR002562">
    <property type="entry name" value="3'-5'_exonuclease_dom"/>
</dbReference>
<dbReference type="Gene3D" id="3.30.70.370">
    <property type="match status" value="2"/>
</dbReference>
<dbReference type="PANTHER" id="PTHR10133:SF27">
    <property type="entry name" value="DNA POLYMERASE NU"/>
    <property type="match status" value="1"/>
</dbReference>
<dbReference type="GO" id="GO:0039693">
    <property type="term" value="P:viral DNA genome replication"/>
    <property type="evidence" value="ECO:0007669"/>
    <property type="project" value="UniProtKB-KW"/>
</dbReference>
<dbReference type="GO" id="GO:0006261">
    <property type="term" value="P:DNA-templated DNA replication"/>
    <property type="evidence" value="ECO:0007669"/>
    <property type="project" value="InterPro"/>
</dbReference>
<evidence type="ECO:0000313" key="5">
    <source>
        <dbReference type="EMBL" id="CAB5218961.1"/>
    </source>
</evidence>
<dbReference type="Gene3D" id="1.10.150.20">
    <property type="entry name" value="5' to 3' exonuclease, C-terminal subdomain"/>
    <property type="match status" value="2"/>
</dbReference>
<name>A0A6J5TC99_9CAUD</name>
<dbReference type="SUPFAM" id="SSF56672">
    <property type="entry name" value="DNA/RNA polymerases"/>
    <property type="match status" value="1"/>
</dbReference>
<dbReference type="InterPro" id="IPR012337">
    <property type="entry name" value="RNaseH-like_sf"/>
</dbReference>
<dbReference type="GO" id="GO:0003677">
    <property type="term" value="F:DNA binding"/>
    <property type="evidence" value="ECO:0007669"/>
    <property type="project" value="InterPro"/>
</dbReference>
<dbReference type="EMBL" id="LR797820">
    <property type="protein sequence ID" value="CAB4241150.1"/>
    <property type="molecule type" value="Genomic_DNA"/>
</dbReference>
<evidence type="ECO:0000256" key="2">
    <source>
        <dbReference type="ARBA" id="ARBA00023109"/>
    </source>
</evidence>
<dbReference type="SMART" id="SM00482">
    <property type="entry name" value="POLAc"/>
    <property type="match status" value="1"/>
</dbReference>
<dbReference type="InterPro" id="IPR043502">
    <property type="entry name" value="DNA/RNA_pol_sf"/>
</dbReference>
<dbReference type="InterPro" id="IPR001098">
    <property type="entry name" value="DNA-dir_DNA_pol_A_palm_dom"/>
</dbReference>
<dbReference type="InterPro" id="IPR002298">
    <property type="entry name" value="DNA_polymerase_A"/>
</dbReference>
<reference evidence="4" key="1">
    <citation type="submission" date="2020-05" db="EMBL/GenBank/DDBJ databases">
        <authorList>
            <person name="Chiriac C."/>
            <person name="Salcher M."/>
            <person name="Ghai R."/>
            <person name="Kavagutti S V."/>
        </authorList>
    </citation>
    <scope>NUCLEOTIDE SEQUENCE</scope>
</reference>
<dbReference type="GO" id="GO:0008408">
    <property type="term" value="F:3'-5' exonuclease activity"/>
    <property type="evidence" value="ECO:0007669"/>
    <property type="project" value="InterPro"/>
</dbReference>
<dbReference type="Pfam" id="PF00476">
    <property type="entry name" value="DNA_pol_A"/>
    <property type="match status" value="1"/>
</dbReference>
<keyword evidence="4" id="KW-0540">Nuclease</keyword>
<evidence type="ECO:0000259" key="3">
    <source>
        <dbReference type="SMART" id="SM00482"/>
    </source>
</evidence>
<dbReference type="GO" id="GO:0006302">
    <property type="term" value="P:double-strand break repair"/>
    <property type="evidence" value="ECO:0007669"/>
    <property type="project" value="TreeGrafter"/>
</dbReference>
<dbReference type="InterPro" id="IPR036397">
    <property type="entry name" value="RNaseH_sf"/>
</dbReference>
<keyword evidence="2" id="KW-1194">Viral DNA replication</keyword>
<dbReference type="Gene3D" id="3.30.420.10">
    <property type="entry name" value="Ribonuclease H-like superfamily/Ribonuclease H"/>
    <property type="match status" value="1"/>
</dbReference>
<keyword evidence="4" id="KW-0378">Hydrolase</keyword>
<dbReference type="SUPFAM" id="SSF53098">
    <property type="entry name" value="Ribonuclease H-like"/>
    <property type="match status" value="1"/>
</dbReference>
<dbReference type="PANTHER" id="PTHR10133">
    <property type="entry name" value="DNA POLYMERASE I"/>
    <property type="match status" value="1"/>
</dbReference>
<keyword evidence="4" id="KW-0269">Exonuclease</keyword>
<proteinExistence type="predicted"/>